<dbReference type="Gene3D" id="3.30.60.270">
    <property type="match status" value="1"/>
</dbReference>
<dbReference type="SMART" id="SM00602">
    <property type="entry name" value="VPS10"/>
    <property type="match status" value="1"/>
</dbReference>
<dbReference type="AlphaFoldDB" id="A0A642UEY3"/>
<evidence type="ECO:0000256" key="7">
    <source>
        <dbReference type="SAM" id="MobiDB-lite"/>
    </source>
</evidence>
<evidence type="ECO:0000256" key="1">
    <source>
        <dbReference type="ARBA" id="ARBA00004370"/>
    </source>
</evidence>
<keyword evidence="4 8" id="KW-1133">Transmembrane helix</keyword>
<gene>
    <name evidence="10" type="ORF">TRICI_006648</name>
</gene>
<protein>
    <recommendedName>
        <fullName evidence="9">VPS10 domain-containing protein</fullName>
    </recommendedName>
</protein>
<keyword evidence="6" id="KW-0325">Glycoprotein</keyword>
<dbReference type="GO" id="GO:0006623">
    <property type="term" value="P:protein targeting to vacuole"/>
    <property type="evidence" value="ECO:0007669"/>
    <property type="project" value="TreeGrafter"/>
</dbReference>
<dbReference type="OrthoDB" id="443634at2759"/>
<dbReference type="EMBL" id="SWFS01000554">
    <property type="protein sequence ID" value="KAA8897814.1"/>
    <property type="molecule type" value="Genomic_DNA"/>
</dbReference>
<sequence length="571" mass="64278">MVSVDGKNFAEAKFPHNFNVDKQQAYTVLESVTNSVFLHVTVSARPGSEYGSILKSNSNGTQYVVSLENVNRDEQGFVDFEKMQGLEGVAIVNSVENPKEVHQGSRKKLKTKITHNDGAEWEYLRAPKKDSEGKDVSCNPSDLKTCSLNLHGYTERLDYRDTFSSQSAIGLMIGVGNVGEYLTPYQEGNTYLTRDGGVTWQEIKKGSFMWEFGDSGSVVVIVNGKEPTNRVFYSLDEGKSWKEYQFSDDLVKVDDIATLPSDTSRKFLLLGRQPAKKGEKSFTIQVDFTGLTDRQCVLDPEDPSMSDFELWTPSHPLMEDNCLFGHEAQYHRKIPGKNCYIGRSDMNKPHKVIKNCTCTRRDFECDFNYQRVNDGTCKLVPGYSPPDHSSVCDEFPDAVEYWEPTGYRRIPLSTCQGGQELDHVVSYPCPGKEDEYKKKHRGLHGLGLFFVIVLPIGMTGVIGYIVWDHYSKRYGQIRLGEEEDDQPAVIQYAIISVAAIVAVASVVPSFFKSVYSHIEYAIRSRTGRYTSRNAFVRGRQRYTAVDAEDEGELLRGDSSDDDIMADSDDEL</sequence>
<evidence type="ECO:0000256" key="3">
    <source>
        <dbReference type="ARBA" id="ARBA00022737"/>
    </source>
</evidence>
<accession>A0A642UEY3</accession>
<keyword evidence="3" id="KW-0677">Repeat</keyword>
<name>A0A642UEY3_9ASCO</name>
<keyword evidence="2 8" id="KW-0812">Transmembrane</keyword>
<dbReference type="Proteomes" id="UP000761534">
    <property type="component" value="Unassembled WGS sequence"/>
</dbReference>
<feature type="region of interest" description="Disordered" evidence="7">
    <location>
        <begin position="550"/>
        <end position="571"/>
    </location>
</feature>
<proteinExistence type="predicted"/>
<keyword evidence="5 8" id="KW-0472">Membrane</keyword>
<feature type="compositionally biased region" description="Acidic residues" evidence="7">
    <location>
        <begin position="559"/>
        <end position="571"/>
    </location>
</feature>
<evidence type="ECO:0000256" key="4">
    <source>
        <dbReference type="ARBA" id="ARBA00022989"/>
    </source>
</evidence>
<dbReference type="SUPFAM" id="SSF110296">
    <property type="entry name" value="Oligoxyloglucan reducing end-specific cellobiohydrolase"/>
    <property type="match status" value="1"/>
</dbReference>
<dbReference type="CDD" id="cd15482">
    <property type="entry name" value="Sialidase_non-viral"/>
    <property type="match status" value="1"/>
</dbReference>
<dbReference type="VEuPathDB" id="FungiDB:TRICI_006648"/>
<dbReference type="GO" id="GO:0016020">
    <property type="term" value="C:membrane"/>
    <property type="evidence" value="ECO:0007669"/>
    <property type="project" value="UniProtKB-SubCell"/>
</dbReference>
<dbReference type="GO" id="GO:0006896">
    <property type="term" value="P:Golgi to vacuole transport"/>
    <property type="evidence" value="ECO:0007669"/>
    <property type="project" value="TreeGrafter"/>
</dbReference>
<dbReference type="Pfam" id="PF15902">
    <property type="entry name" value="Sortilin-Vps10"/>
    <property type="match status" value="1"/>
</dbReference>
<dbReference type="Pfam" id="PF15901">
    <property type="entry name" value="Sortilin_C"/>
    <property type="match status" value="1"/>
</dbReference>
<evidence type="ECO:0000313" key="11">
    <source>
        <dbReference type="Proteomes" id="UP000761534"/>
    </source>
</evidence>
<keyword evidence="11" id="KW-1185">Reference proteome</keyword>
<evidence type="ECO:0000256" key="2">
    <source>
        <dbReference type="ARBA" id="ARBA00022692"/>
    </source>
</evidence>
<dbReference type="InterPro" id="IPR050310">
    <property type="entry name" value="VPS10-sortilin"/>
</dbReference>
<dbReference type="GO" id="GO:0006895">
    <property type="term" value="P:Golgi to endosome transport"/>
    <property type="evidence" value="ECO:0007669"/>
    <property type="project" value="TreeGrafter"/>
</dbReference>
<dbReference type="Gene3D" id="2.10.70.80">
    <property type="match status" value="1"/>
</dbReference>
<evidence type="ECO:0000256" key="5">
    <source>
        <dbReference type="ARBA" id="ARBA00023136"/>
    </source>
</evidence>
<dbReference type="PANTHER" id="PTHR12106:SF27">
    <property type="entry name" value="SORTILIN-RELATED RECEPTOR"/>
    <property type="match status" value="1"/>
</dbReference>
<comment type="subcellular location">
    <subcellularLocation>
        <location evidence="1">Membrane</location>
    </subcellularLocation>
</comment>
<evidence type="ECO:0000256" key="6">
    <source>
        <dbReference type="ARBA" id="ARBA00023180"/>
    </source>
</evidence>
<feature type="domain" description="VPS10" evidence="9">
    <location>
        <begin position="1"/>
        <end position="434"/>
    </location>
</feature>
<feature type="transmembrane region" description="Helical" evidence="8">
    <location>
        <begin position="489"/>
        <end position="511"/>
    </location>
</feature>
<dbReference type="GO" id="GO:0005829">
    <property type="term" value="C:cytosol"/>
    <property type="evidence" value="ECO:0007669"/>
    <property type="project" value="GOC"/>
</dbReference>
<dbReference type="FunFam" id="3.30.60.270:FF:000005">
    <property type="entry name" value="Sortilin"/>
    <property type="match status" value="1"/>
</dbReference>
<dbReference type="InterPro" id="IPR031777">
    <property type="entry name" value="Sortilin_C"/>
</dbReference>
<feature type="transmembrane region" description="Helical" evidence="8">
    <location>
        <begin position="446"/>
        <end position="467"/>
    </location>
</feature>
<dbReference type="GO" id="GO:0005794">
    <property type="term" value="C:Golgi apparatus"/>
    <property type="evidence" value="ECO:0007669"/>
    <property type="project" value="TreeGrafter"/>
</dbReference>
<dbReference type="PANTHER" id="PTHR12106">
    <property type="entry name" value="SORTILIN RELATED"/>
    <property type="match status" value="1"/>
</dbReference>
<evidence type="ECO:0000256" key="8">
    <source>
        <dbReference type="SAM" id="Phobius"/>
    </source>
</evidence>
<organism evidence="10 11">
    <name type="scientific">Trichomonascus ciferrii</name>
    <dbReference type="NCBI Taxonomy" id="44093"/>
    <lineage>
        <taxon>Eukaryota</taxon>
        <taxon>Fungi</taxon>
        <taxon>Dikarya</taxon>
        <taxon>Ascomycota</taxon>
        <taxon>Saccharomycotina</taxon>
        <taxon>Dipodascomycetes</taxon>
        <taxon>Dipodascales</taxon>
        <taxon>Trichomonascaceae</taxon>
        <taxon>Trichomonascus</taxon>
        <taxon>Trichomonascus ciferrii complex</taxon>
    </lineage>
</organism>
<dbReference type="InterPro" id="IPR006581">
    <property type="entry name" value="VPS10"/>
</dbReference>
<dbReference type="InterPro" id="IPR031778">
    <property type="entry name" value="Sortilin_N"/>
</dbReference>
<reference evidence="10" key="1">
    <citation type="journal article" date="2019" name="G3 (Bethesda)">
        <title>Genome Assemblies of Two Rare Opportunistic Yeast Pathogens: Diutina rugosa (syn. Candida rugosa) and Trichomonascus ciferrii (syn. Candida ciferrii).</title>
        <authorList>
            <person name="Mixao V."/>
            <person name="Saus E."/>
            <person name="Hansen A.P."/>
            <person name="Lass-Florl C."/>
            <person name="Gabaldon T."/>
        </authorList>
    </citation>
    <scope>NUCLEOTIDE SEQUENCE</scope>
    <source>
        <strain evidence="10">CBS 4856</strain>
    </source>
</reference>
<evidence type="ECO:0000259" key="9">
    <source>
        <dbReference type="SMART" id="SM00602"/>
    </source>
</evidence>
<evidence type="ECO:0000313" key="10">
    <source>
        <dbReference type="EMBL" id="KAA8897814.1"/>
    </source>
</evidence>
<comment type="caution">
    <text evidence="10">The sequence shown here is derived from an EMBL/GenBank/DDBJ whole genome shotgun (WGS) entry which is preliminary data.</text>
</comment>